<evidence type="ECO:0000313" key="2">
    <source>
        <dbReference type="Proteomes" id="UP000183832"/>
    </source>
</evidence>
<dbReference type="AlphaFoldDB" id="A0A1J1HMT2"/>
<accession>A0A1J1HMT2</accession>
<sequence length="123" mass="14082">MCVGEMMWQFACDECTRENIVIHVLGKRKSFKLFVTLMLVLCSSTQLKIIFCFMLPAIENQNACEILEEGVKQAKRKIFYHSMRVCNSSFISTFIKVSILAAKSGINHPADEQEVTIQKADKW</sequence>
<proteinExistence type="predicted"/>
<organism evidence="1 2">
    <name type="scientific">Clunio marinus</name>
    <dbReference type="NCBI Taxonomy" id="568069"/>
    <lineage>
        <taxon>Eukaryota</taxon>
        <taxon>Metazoa</taxon>
        <taxon>Ecdysozoa</taxon>
        <taxon>Arthropoda</taxon>
        <taxon>Hexapoda</taxon>
        <taxon>Insecta</taxon>
        <taxon>Pterygota</taxon>
        <taxon>Neoptera</taxon>
        <taxon>Endopterygota</taxon>
        <taxon>Diptera</taxon>
        <taxon>Nematocera</taxon>
        <taxon>Chironomoidea</taxon>
        <taxon>Chironomidae</taxon>
        <taxon>Clunio</taxon>
    </lineage>
</organism>
<dbReference type="Proteomes" id="UP000183832">
    <property type="component" value="Unassembled WGS sequence"/>
</dbReference>
<name>A0A1J1HMT2_9DIPT</name>
<evidence type="ECO:0000313" key="1">
    <source>
        <dbReference type="EMBL" id="CRK87545.1"/>
    </source>
</evidence>
<reference evidence="1 2" key="1">
    <citation type="submission" date="2015-04" db="EMBL/GenBank/DDBJ databases">
        <authorList>
            <person name="Syromyatnikov M.Y."/>
            <person name="Popov V.N."/>
        </authorList>
    </citation>
    <scope>NUCLEOTIDE SEQUENCE [LARGE SCALE GENOMIC DNA]</scope>
</reference>
<dbReference type="EMBL" id="CVRI01000004">
    <property type="protein sequence ID" value="CRK87545.1"/>
    <property type="molecule type" value="Genomic_DNA"/>
</dbReference>
<keyword evidence="2" id="KW-1185">Reference proteome</keyword>
<protein>
    <submittedName>
        <fullName evidence="1">CLUMA_CG001342, isoform A</fullName>
    </submittedName>
</protein>
<gene>
    <name evidence="1" type="ORF">CLUMA_CG001342</name>
</gene>